<evidence type="ECO:0000313" key="3">
    <source>
        <dbReference type="Proteomes" id="UP000264006"/>
    </source>
</evidence>
<organism evidence="2 3">
    <name type="scientific">Euzebya pacifica</name>
    <dbReference type="NCBI Taxonomy" id="1608957"/>
    <lineage>
        <taxon>Bacteria</taxon>
        <taxon>Bacillati</taxon>
        <taxon>Actinomycetota</taxon>
        <taxon>Nitriliruptoria</taxon>
        <taxon>Euzebyales</taxon>
    </lineage>
</organism>
<evidence type="ECO:0008006" key="4">
    <source>
        <dbReference type="Google" id="ProtNLM"/>
    </source>
</evidence>
<dbReference type="OrthoDB" id="8593533at2"/>
<sequence>MLGAQAIDGDAYEVFGQFGTTREIAHLGSVRGRDPELAWHAAKEVYTRRERATLLWVVPRAAITSGGPDRAVTLMSSTRMPFRTPAYPGRNRRNRMQTPVEE</sequence>
<proteinExistence type="predicted"/>
<dbReference type="RefSeq" id="WP_114594108.1">
    <property type="nucleotide sequence ID" value="NZ_CP031165.1"/>
</dbReference>
<dbReference type="AlphaFoldDB" id="A0A346XWX0"/>
<evidence type="ECO:0000313" key="2">
    <source>
        <dbReference type="EMBL" id="AXV06717.1"/>
    </source>
</evidence>
<reference evidence="2 3" key="1">
    <citation type="submission" date="2018-09" db="EMBL/GenBank/DDBJ databases">
        <title>Complete genome sequence of Euzebya sp. DY32-46 isolated from seawater of Pacific Ocean.</title>
        <authorList>
            <person name="Xu L."/>
            <person name="Wu Y.-H."/>
            <person name="Xu X.-W."/>
        </authorList>
    </citation>
    <scope>NUCLEOTIDE SEQUENCE [LARGE SCALE GENOMIC DNA]</scope>
    <source>
        <strain evidence="2 3">DY32-46</strain>
    </source>
</reference>
<dbReference type="InterPro" id="IPR038693">
    <property type="entry name" value="PaaB_sf"/>
</dbReference>
<dbReference type="Pfam" id="PF06243">
    <property type="entry name" value="PaaB"/>
    <property type="match status" value="1"/>
</dbReference>
<dbReference type="EMBL" id="CP031165">
    <property type="protein sequence ID" value="AXV06717.1"/>
    <property type="molecule type" value="Genomic_DNA"/>
</dbReference>
<gene>
    <name evidence="2" type="ORF">DVS28_a2032</name>
</gene>
<protein>
    <recommendedName>
        <fullName evidence="4">Ring-1,2-phenylacetyl-CoA epoxidase subunit PaaB</fullName>
    </recommendedName>
</protein>
<dbReference type="Proteomes" id="UP000264006">
    <property type="component" value="Chromosome"/>
</dbReference>
<evidence type="ECO:0000256" key="1">
    <source>
        <dbReference type="SAM" id="MobiDB-lite"/>
    </source>
</evidence>
<accession>A0A346XWX0</accession>
<feature type="region of interest" description="Disordered" evidence="1">
    <location>
        <begin position="77"/>
        <end position="102"/>
    </location>
</feature>
<dbReference type="KEGG" id="euz:DVS28_a2032"/>
<name>A0A346XWX0_9ACTN</name>
<dbReference type="Gene3D" id="3.10.20.520">
    <property type="entry name" value="Phenylacetic acid degradation B"/>
    <property type="match status" value="1"/>
</dbReference>
<keyword evidence="3" id="KW-1185">Reference proteome</keyword>
<dbReference type="InterPro" id="IPR009359">
    <property type="entry name" value="PaaB"/>
</dbReference>